<dbReference type="SUPFAM" id="SSF52172">
    <property type="entry name" value="CheY-like"/>
    <property type="match status" value="1"/>
</dbReference>
<sequence>MKRLLIVDDQTPVLHALRRLVQRHFKPQQLGVEVCADPLQALQRLQQAHFDVLISDYRMPRLDGVTLLARARELDPRMVRMMLSAAADFGTVLAAVNRAGVFRYITKPWSESQLIADLRAALVFDPCAAPSADERERRRLEALEPGITQVEWGPNGEVLMPGHLPTRPGKL</sequence>
<evidence type="ECO:0000259" key="3">
    <source>
        <dbReference type="PROSITE" id="PS50110"/>
    </source>
</evidence>
<keyword evidence="1 2" id="KW-0597">Phosphoprotein</keyword>
<dbReference type="InterPro" id="IPR011006">
    <property type="entry name" value="CheY-like_superfamily"/>
</dbReference>
<evidence type="ECO:0000313" key="4">
    <source>
        <dbReference type="EMBL" id="ABM95406.1"/>
    </source>
</evidence>
<dbReference type="eggNOG" id="COG0745">
    <property type="taxonomic scope" value="Bacteria"/>
</dbReference>
<evidence type="ECO:0000256" key="1">
    <source>
        <dbReference type="ARBA" id="ARBA00022553"/>
    </source>
</evidence>
<keyword evidence="5" id="KW-1185">Reference proteome</keyword>
<dbReference type="InterPro" id="IPR050595">
    <property type="entry name" value="Bact_response_regulator"/>
</dbReference>
<gene>
    <name evidence="4" type="ordered locus">Mpe_A2451</name>
</gene>
<dbReference type="CDD" id="cd17569">
    <property type="entry name" value="REC_HupR-like"/>
    <property type="match status" value="1"/>
</dbReference>
<dbReference type="EMBL" id="CP000555">
    <property type="protein sequence ID" value="ABM95406.1"/>
    <property type="molecule type" value="Genomic_DNA"/>
</dbReference>
<dbReference type="PANTHER" id="PTHR44591:SF19">
    <property type="entry name" value="TWO-COMPONENT RESPONSE REGULATOR-RELATED"/>
    <property type="match status" value="1"/>
</dbReference>
<proteinExistence type="predicted"/>
<reference evidence="4 5" key="1">
    <citation type="journal article" date="2007" name="J. Bacteriol.">
        <title>Whole-genome analysis of the methyl tert-butyl ether-degrading beta-proteobacterium Methylibium petroleiphilum PM1.</title>
        <authorList>
            <person name="Kane S.R."/>
            <person name="Chakicherla A.Y."/>
            <person name="Chain P.S.G."/>
            <person name="Schmidt R."/>
            <person name="Shin M.W."/>
            <person name="Legler T.C."/>
            <person name="Scow K.M."/>
            <person name="Larimer F.W."/>
            <person name="Lucas S.M."/>
            <person name="Richardson P.M."/>
            <person name="Hristova K.R."/>
        </authorList>
    </citation>
    <scope>NUCLEOTIDE SEQUENCE [LARGE SCALE GENOMIC DNA]</scope>
    <source>
        <strain evidence="5">ATCC BAA-1232 / LMG 22953 / PM1</strain>
    </source>
</reference>
<dbReference type="HOGENOM" id="CLU_000445_69_8_4"/>
<dbReference type="Pfam" id="PF00072">
    <property type="entry name" value="Response_reg"/>
    <property type="match status" value="1"/>
</dbReference>
<evidence type="ECO:0000313" key="5">
    <source>
        <dbReference type="Proteomes" id="UP000000366"/>
    </source>
</evidence>
<name>A2SIL7_METPP</name>
<dbReference type="PANTHER" id="PTHR44591">
    <property type="entry name" value="STRESS RESPONSE REGULATOR PROTEIN 1"/>
    <property type="match status" value="1"/>
</dbReference>
<dbReference type="Gene3D" id="3.40.50.2300">
    <property type="match status" value="1"/>
</dbReference>
<feature type="modified residue" description="4-aspartylphosphate" evidence="2">
    <location>
        <position position="56"/>
    </location>
</feature>
<dbReference type="AlphaFoldDB" id="A2SIL7"/>
<accession>A2SIL7</accession>
<dbReference type="GO" id="GO:0000160">
    <property type="term" value="P:phosphorelay signal transduction system"/>
    <property type="evidence" value="ECO:0007669"/>
    <property type="project" value="InterPro"/>
</dbReference>
<dbReference type="Proteomes" id="UP000000366">
    <property type="component" value="Chromosome"/>
</dbReference>
<organism evidence="4 5">
    <name type="scientific">Methylibium petroleiphilum (strain ATCC BAA-1232 / LMG 22953 / PM1)</name>
    <dbReference type="NCBI Taxonomy" id="420662"/>
    <lineage>
        <taxon>Bacteria</taxon>
        <taxon>Pseudomonadati</taxon>
        <taxon>Pseudomonadota</taxon>
        <taxon>Betaproteobacteria</taxon>
        <taxon>Burkholderiales</taxon>
        <taxon>Sphaerotilaceae</taxon>
        <taxon>Methylibium</taxon>
    </lineage>
</organism>
<protein>
    <submittedName>
        <fullName evidence="4">Response regulator</fullName>
    </submittedName>
</protein>
<dbReference type="KEGG" id="mpt:Mpe_A2451"/>
<evidence type="ECO:0000256" key="2">
    <source>
        <dbReference type="PROSITE-ProRule" id="PRU00169"/>
    </source>
</evidence>
<dbReference type="RefSeq" id="WP_011830039.1">
    <property type="nucleotide sequence ID" value="NC_008825.1"/>
</dbReference>
<dbReference type="SMART" id="SM00448">
    <property type="entry name" value="REC"/>
    <property type="match status" value="1"/>
</dbReference>
<dbReference type="STRING" id="420662.Mpe_A2451"/>
<dbReference type="InterPro" id="IPR001789">
    <property type="entry name" value="Sig_transdc_resp-reg_receiver"/>
</dbReference>
<dbReference type="PROSITE" id="PS50110">
    <property type="entry name" value="RESPONSE_REGULATORY"/>
    <property type="match status" value="1"/>
</dbReference>
<feature type="domain" description="Response regulatory" evidence="3">
    <location>
        <begin position="3"/>
        <end position="122"/>
    </location>
</feature>